<reference evidence="2 3" key="1">
    <citation type="submission" date="2015-11" db="EMBL/GenBank/DDBJ databases">
        <title>Genomic analysis of 38 Legionella species identifies large and diverse effector repertoires.</title>
        <authorList>
            <person name="Burstein D."/>
            <person name="Amaro F."/>
            <person name="Zusman T."/>
            <person name="Lifshitz Z."/>
            <person name="Cohen O."/>
            <person name="Gilbert J.A."/>
            <person name="Pupko T."/>
            <person name="Shuman H.A."/>
            <person name="Segal G."/>
        </authorList>
    </citation>
    <scope>NUCLEOTIDE SEQUENCE [LARGE SCALE GENOMIC DNA]</scope>
    <source>
        <strain evidence="2 3">CDC#1442-AUS-E</strain>
    </source>
</reference>
<dbReference type="OrthoDB" id="5652645at2"/>
<organism evidence="2 3">
    <name type="scientific">Legionella quinlivanii</name>
    <dbReference type="NCBI Taxonomy" id="45073"/>
    <lineage>
        <taxon>Bacteria</taxon>
        <taxon>Pseudomonadati</taxon>
        <taxon>Pseudomonadota</taxon>
        <taxon>Gammaproteobacteria</taxon>
        <taxon>Legionellales</taxon>
        <taxon>Legionellaceae</taxon>
        <taxon>Legionella</taxon>
    </lineage>
</organism>
<gene>
    <name evidence="2" type="ORF">Lqui_0185</name>
</gene>
<proteinExistence type="predicted"/>
<dbReference type="AlphaFoldDB" id="A0A0W0Y7F5"/>
<dbReference type="PATRIC" id="fig|45073.5.peg.197"/>
<keyword evidence="1" id="KW-0472">Membrane</keyword>
<evidence type="ECO:0000313" key="3">
    <source>
        <dbReference type="Proteomes" id="UP000054618"/>
    </source>
</evidence>
<keyword evidence="1" id="KW-1133">Transmembrane helix</keyword>
<feature type="transmembrane region" description="Helical" evidence="1">
    <location>
        <begin position="87"/>
        <end position="108"/>
    </location>
</feature>
<dbReference type="EMBL" id="LNYS01000004">
    <property type="protein sequence ID" value="KTD52543.1"/>
    <property type="molecule type" value="Genomic_DNA"/>
</dbReference>
<feature type="transmembrane region" description="Helical" evidence="1">
    <location>
        <begin position="15"/>
        <end position="42"/>
    </location>
</feature>
<evidence type="ECO:0008006" key="4">
    <source>
        <dbReference type="Google" id="ProtNLM"/>
    </source>
</evidence>
<sequence>MSNTNRNENKLDWSALFAGAIGGVGLNFLLNLLALAIGLSSFSIAQEGSTRFSLAGYSLFCFSAFIAMFFTGWLAGKLSSGLLLRKAWGLVHGFLAWCLLLLFTVMLITNLIQYTAFHANFTSNLAGINISANSPMMTETLSEQKGVSAIPDTEKAKKILRINSFQTFFLFLIGAAASCLGGYLGFIPGTLGRPEHERS</sequence>
<name>A0A0W0Y7F5_9GAMM</name>
<comment type="caution">
    <text evidence="2">The sequence shown here is derived from an EMBL/GenBank/DDBJ whole genome shotgun (WGS) entry which is preliminary data.</text>
</comment>
<protein>
    <recommendedName>
        <fullName evidence="4">Transmembrane protein</fullName>
    </recommendedName>
</protein>
<accession>A0A0W0Y7F5</accession>
<evidence type="ECO:0000313" key="2">
    <source>
        <dbReference type="EMBL" id="KTD52543.1"/>
    </source>
</evidence>
<dbReference type="STRING" id="45073.Lqui_0185"/>
<dbReference type="Proteomes" id="UP000054618">
    <property type="component" value="Unassembled WGS sequence"/>
</dbReference>
<dbReference type="RefSeq" id="WP_058506322.1">
    <property type="nucleotide sequence ID" value="NZ_CAAAIK010000029.1"/>
</dbReference>
<keyword evidence="1" id="KW-0812">Transmembrane</keyword>
<evidence type="ECO:0000256" key="1">
    <source>
        <dbReference type="SAM" id="Phobius"/>
    </source>
</evidence>
<keyword evidence="3" id="KW-1185">Reference proteome</keyword>
<feature type="transmembrane region" description="Helical" evidence="1">
    <location>
        <begin position="167"/>
        <end position="186"/>
    </location>
</feature>
<feature type="transmembrane region" description="Helical" evidence="1">
    <location>
        <begin position="54"/>
        <end position="75"/>
    </location>
</feature>